<dbReference type="Proteomes" id="UP000826725">
    <property type="component" value="Chromosome"/>
</dbReference>
<evidence type="ECO:0000256" key="5">
    <source>
        <dbReference type="ARBA" id="ARBA00022960"/>
    </source>
</evidence>
<feature type="binding site" evidence="10">
    <location>
        <position position="301"/>
    </location>
    <ligand>
        <name>UDP-N-acetyl-alpha-D-glucosamine</name>
        <dbReference type="ChEBI" id="CHEBI:57705"/>
    </ligand>
</feature>
<dbReference type="AlphaFoldDB" id="A0A8D5FRD8"/>
<dbReference type="InterPro" id="IPR007235">
    <property type="entry name" value="Glyco_trans_28_C"/>
</dbReference>
<dbReference type="EMBL" id="AP024086">
    <property type="protein sequence ID" value="BCL60011.1"/>
    <property type="molecule type" value="Genomic_DNA"/>
</dbReference>
<name>A0A8D5FRD8_9BACT</name>
<evidence type="ECO:0000256" key="7">
    <source>
        <dbReference type="ARBA" id="ARBA00023136"/>
    </source>
</evidence>
<evidence type="ECO:0000256" key="3">
    <source>
        <dbReference type="ARBA" id="ARBA00022676"/>
    </source>
</evidence>
<organism evidence="13 14">
    <name type="scientific">Desulfomarina profundi</name>
    <dbReference type="NCBI Taxonomy" id="2772557"/>
    <lineage>
        <taxon>Bacteria</taxon>
        <taxon>Pseudomonadati</taxon>
        <taxon>Thermodesulfobacteriota</taxon>
        <taxon>Desulfobulbia</taxon>
        <taxon>Desulfobulbales</taxon>
        <taxon>Desulfobulbaceae</taxon>
        <taxon>Desulfomarina</taxon>
    </lineage>
</organism>
<feature type="binding site" evidence="10">
    <location>
        <begin position="17"/>
        <end position="19"/>
    </location>
    <ligand>
        <name>UDP-N-acetyl-alpha-D-glucosamine</name>
        <dbReference type="ChEBI" id="CHEBI:57705"/>
    </ligand>
</feature>
<feature type="domain" description="Glycosyl transferase family 28 C-terminal" evidence="12">
    <location>
        <begin position="193"/>
        <end position="355"/>
    </location>
</feature>
<evidence type="ECO:0000256" key="2">
    <source>
        <dbReference type="ARBA" id="ARBA00022618"/>
    </source>
</evidence>
<keyword evidence="3 10" id="KW-0328">Glycosyltransferase</keyword>
<dbReference type="PANTHER" id="PTHR21015:SF22">
    <property type="entry name" value="GLYCOSYLTRANSFERASE"/>
    <property type="match status" value="1"/>
</dbReference>
<dbReference type="KEGG" id="dbk:DGMP_07040"/>
<feature type="binding site" evidence="10">
    <location>
        <position position="172"/>
    </location>
    <ligand>
        <name>UDP-N-acetyl-alpha-D-glucosamine</name>
        <dbReference type="ChEBI" id="CHEBI:57705"/>
    </ligand>
</feature>
<evidence type="ECO:0000256" key="4">
    <source>
        <dbReference type="ARBA" id="ARBA00022679"/>
    </source>
</evidence>
<comment type="similarity">
    <text evidence="10">Belongs to the glycosyltransferase 28 family. MurG subfamily.</text>
</comment>
<keyword evidence="4 10" id="KW-0808">Transferase</keyword>
<dbReference type="Pfam" id="PF03033">
    <property type="entry name" value="Glyco_transf_28"/>
    <property type="match status" value="1"/>
</dbReference>
<dbReference type="GO" id="GO:0051301">
    <property type="term" value="P:cell division"/>
    <property type="evidence" value="ECO:0007669"/>
    <property type="project" value="UniProtKB-KW"/>
</dbReference>
<dbReference type="RefSeq" id="WP_228856182.1">
    <property type="nucleotide sequence ID" value="NZ_AP024086.1"/>
</dbReference>
<comment type="catalytic activity">
    <reaction evidence="10">
        <text>di-trans,octa-cis-undecaprenyl diphospho-N-acetyl-alpha-D-muramoyl-L-alanyl-D-glutamyl-meso-2,6-diaminopimeloyl-D-alanyl-D-alanine + UDP-N-acetyl-alpha-D-glucosamine = di-trans,octa-cis-undecaprenyl diphospho-[N-acetyl-alpha-D-glucosaminyl-(1-&gt;4)]-N-acetyl-alpha-D-muramoyl-L-alanyl-D-glutamyl-meso-2,6-diaminopimeloyl-D-alanyl-D-alanine + UDP + H(+)</text>
        <dbReference type="Rhea" id="RHEA:31227"/>
        <dbReference type="ChEBI" id="CHEBI:15378"/>
        <dbReference type="ChEBI" id="CHEBI:57705"/>
        <dbReference type="ChEBI" id="CHEBI:58223"/>
        <dbReference type="ChEBI" id="CHEBI:61387"/>
        <dbReference type="ChEBI" id="CHEBI:61388"/>
        <dbReference type="EC" id="2.4.1.227"/>
    </reaction>
</comment>
<keyword evidence="1 10" id="KW-1003">Cell membrane</keyword>
<dbReference type="GO" id="GO:0009252">
    <property type="term" value="P:peptidoglycan biosynthetic process"/>
    <property type="evidence" value="ECO:0007669"/>
    <property type="project" value="UniProtKB-UniRule"/>
</dbReference>
<feature type="binding site" evidence="10">
    <location>
        <position position="131"/>
    </location>
    <ligand>
        <name>UDP-N-acetyl-alpha-D-glucosamine</name>
        <dbReference type="ChEBI" id="CHEBI:57705"/>
    </ligand>
</feature>
<keyword evidence="6 10" id="KW-0573">Peptidoglycan synthesis</keyword>
<evidence type="ECO:0000256" key="6">
    <source>
        <dbReference type="ARBA" id="ARBA00022984"/>
    </source>
</evidence>
<dbReference type="HAMAP" id="MF_00033">
    <property type="entry name" value="MurG"/>
    <property type="match status" value="1"/>
</dbReference>
<feature type="binding site" evidence="10">
    <location>
        <position position="200"/>
    </location>
    <ligand>
        <name>UDP-N-acetyl-alpha-D-glucosamine</name>
        <dbReference type="ChEBI" id="CHEBI:57705"/>
    </ligand>
</feature>
<proteinExistence type="inferred from homology"/>
<evidence type="ECO:0000256" key="8">
    <source>
        <dbReference type="ARBA" id="ARBA00023306"/>
    </source>
</evidence>
<dbReference type="GO" id="GO:0071555">
    <property type="term" value="P:cell wall organization"/>
    <property type="evidence" value="ECO:0007669"/>
    <property type="project" value="UniProtKB-KW"/>
</dbReference>
<evidence type="ECO:0000259" key="11">
    <source>
        <dbReference type="Pfam" id="PF03033"/>
    </source>
</evidence>
<dbReference type="CDD" id="cd03785">
    <property type="entry name" value="GT28_MurG"/>
    <property type="match status" value="1"/>
</dbReference>
<keyword evidence="8 10" id="KW-0131">Cell cycle</keyword>
<dbReference type="InterPro" id="IPR004276">
    <property type="entry name" value="GlycoTrans_28_N"/>
</dbReference>
<keyword evidence="2 10" id="KW-0132">Cell division</keyword>
<evidence type="ECO:0000313" key="14">
    <source>
        <dbReference type="Proteomes" id="UP000826725"/>
    </source>
</evidence>
<dbReference type="GO" id="GO:0005975">
    <property type="term" value="P:carbohydrate metabolic process"/>
    <property type="evidence" value="ECO:0007669"/>
    <property type="project" value="InterPro"/>
</dbReference>
<accession>A0A8D5FRD8</accession>
<dbReference type="PANTHER" id="PTHR21015">
    <property type="entry name" value="UDP-N-ACETYLGLUCOSAMINE--N-ACETYLMURAMYL-(PENTAPEPTIDE) PYROPHOSPHORYL-UNDECAPRENOL N-ACETYLGLUCOSAMINE TRANSFERASE 1"/>
    <property type="match status" value="1"/>
</dbReference>
<dbReference type="EC" id="2.4.1.227" evidence="10"/>
<keyword evidence="7 10" id="KW-0472">Membrane</keyword>
<comment type="subcellular location">
    <subcellularLocation>
        <location evidence="10">Cell membrane</location>
        <topology evidence="10">Peripheral membrane protein</topology>
        <orientation evidence="10">Cytoplasmic side</orientation>
    </subcellularLocation>
</comment>
<dbReference type="NCBIfam" id="TIGR01133">
    <property type="entry name" value="murG"/>
    <property type="match status" value="1"/>
</dbReference>
<feature type="domain" description="Glycosyltransferase family 28 N-terminal" evidence="11">
    <location>
        <begin position="11"/>
        <end position="148"/>
    </location>
</feature>
<evidence type="ECO:0000256" key="1">
    <source>
        <dbReference type="ARBA" id="ARBA00022475"/>
    </source>
</evidence>
<evidence type="ECO:0000256" key="9">
    <source>
        <dbReference type="ARBA" id="ARBA00023316"/>
    </source>
</evidence>
<keyword evidence="14" id="KW-1185">Reference proteome</keyword>
<comment type="function">
    <text evidence="10">Cell wall formation. Catalyzes the transfer of a GlcNAc subunit on undecaprenyl-pyrophosphoryl-MurNAc-pentapeptide (lipid intermediate I) to form undecaprenyl-pyrophosphoryl-MurNAc-(pentapeptide)GlcNAc (lipid intermediate II).</text>
</comment>
<protein>
    <recommendedName>
        <fullName evidence="10">UDP-N-acetylglucosamine--N-acetylmuramyl-(pentapeptide) pyrophosphoryl-undecaprenol N-acetylglucosamine transferase</fullName>
        <ecNumber evidence="10">2.4.1.227</ecNumber>
    </recommendedName>
    <alternativeName>
        <fullName evidence="10">Undecaprenyl-PP-MurNAc-pentapeptide-UDPGlcNAc GlcNAc transferase</fullName>
    </alternativeName>
</protein>
<dbReference type="InterPro" id="IPR006009">
    <property type="entry name" value="GlcNAc_MurG"/>
</dbReference>
<evidence type="ECO:0000313" key="13">
    <source>
        <dbReference type="EMBL" id="BCL60011.1"/>
    </source>
</evidence>
<comment type="caution">
    <text evidence="10">Lacks conserved residue(s) required for the propagation of feature annotation.</text>
</comment>
<comment type="pathway">
    <text evidence="10">Cell wall biogenesis; peptidoglycan biosynthesis.</text>
</comment>
<sequence length="372" mass="40995">MRKSRKPIRLLLTGGGTGGHLFPAIATAQEFKRQLPGTEVLFVGTRRKMDSGSLEAYGFTSRSILSYGVKGKNIVQLVKALAALPLSYVQAVRILREFKPDIVFGVGGYVTGPVVAAAKSIGIPTIIHEQNSVPGLANRKLGKIVDRICLSLPGSAEYFPKDKTVHTGNPVRKKILDLYKKNSSVKENRKKPTMLVLGGSQGASGVNRLVMEAFLDPEYSLSTRIHLIHQTGEKDLKMVIDGYREAGVRVNVKPFFTKMEKVYERADFLVSRAGATTLSEIAVLGKPAILIPYPYAADDHQTRNAEFYVQGGGAMMFQEKELTGRFLAERIVELVADERKLEIMGQAMRKMSWPDAPEKIVACCLELISEQQ</sequence>
<dbReference type="Pfam" id="PF04101">
    <property type="entry name" value="Glyco_tran_28_C"/>
    <property type="match status" value="1"/>
</dbReference>
<evidence type="ECO:0000256" key="10">
    <source>
        <dbReference type="HAMAP-Rule" id="MF_00033"/>
    </source>
</evidence>
<reference evidence="13" key="1">
    <citation type="submission" date="2020-09" db="EMBL/GenBank/DDBJ databases">
        <title>Desulfogranum mesoprofundum gen. nov., sp. nov., a novel mesophilic, sulfate-reducing chemolithoautotroph isolated from a deep-sea hydrothermal vent chimney in the Suiyo Seamount.</title>
        <authorList>
            <person name="Hashimoto Y."/>
            <person name="Nakagawa S."/>
        </authorList>
    </citation>
    <scope>NUCLEOTIDE SEQUENCE</scope>
    <source>
        <strain evidence="13">KT2</strain>
    </source>
</reference>
<dbReference type="GO" id="GO:0008360">
    <property type="term" value="P:regulation of cell shape"/>
    <property type="evidence" value="ECO:0007669"/>
    <property type="project" value="UniProtKB-KW"/>
</dbReference>
<dbReference type="GO" id="GO:0050511">
    <property type="term" value="F:undecaprenyldiphospho-muramoylpentapeptide beta-N-acetylglucosaminyltransferase activity"/>
    <property type="evidence" value="ECO:0007669"/>
    <property type="project" value="UniProtKB-UniRule"/>
</dbReference>
<evidence type="ECO:0000259" key="12">
    <source>
        <dbReference type="Pfam" id="PF04101"/>
    </source>
</evidence>
<keyword evidence="5 10" id="KW-0133">Cell shape</keyword>
<dbReference type="UniPathway" id="UPA00219"/>
<gene>
    <name evidence="10 13" type="primary">murG</name>
    <name evidence="13" type="ORF">DGMP_07040</name>
</gene>
<dbReference type="GO" id="GO:0005886">
    <property type="term" value="C:plasma membrane"/>
    <property type="evidence" value="ECO:0007669"/>
    <property type="project" value="UniProtKB-SubCell"/>
</dbReference>
<keyword evidence="9 10" id="KW-0961">Cell wall biogenesis/degradation</keyword>